<organism evidence="4 5">
    <name type="scientific">Echinimonas agarilytica</name>
    <dbReference type="NCBI Taxonomy" id="1215918"/>
    <lineage>
        <taxon>Bacteria</taxon>
        <taxon>Pseudomonadati</taxon>
        <taxon>Pseudomonadota</taxon>
        <taxon>Gammaproteobacteria</taxon>
        <taxon>Alteromonadales</taxon>
        <taxon>Echinimonadaceae</taxon>
        <taxon>Echinimonas</taxon>
    </lineage>
</organism>
<dbReference type="InterPro" id="IPR036280">
    <property type="entry name" value="Multihaem_cyt_sf"/>
</dbReference>
<keyword evidence="2" id="KW-0472">Membrane</keyword>
<evidence type="ECO:0000256" key="2">
    <source>
        <dbReference type="SAM" id="Phobius"/>
    </source>
</evidence>
<feature type="transmembrane region" description="Helical" evidence="2">
    <location>
        <begin position="157"/>
        <end position="178"/>
    </location>
</feature>
<dbReference type="RefSeq" id="WP_251260535.1">
    <property type="nucleotide sequence ID" value="NZ_JAMQGP010000002.1"/>
</dbReference>
<proteinExistence type="predicted"/>
<feature type="domain" description="Cytochrome c-552/4" evidence="3">
    <location>
        <begin position="229"/>
        <end position="313"/>
    </location>
</feature>
<feature type="transmembrane region" description="Helical" evidence="2">
    <location>
        <begin position="46"/>
        <end position="65"/>
    </location>
</feature>
<keyword evidence="2" id="KW-0812">Transmembrane</keyword>
<feature type="transmembrane region" description="Helical" evidence="2">
    <location>
        <begin position="12"/>
        <end position="34"/>
    </location>
</feature>
<keyword evidence="5" id="KW-1185">Reference proteome</keyword>
<name>A0AA41W5Q5_9GAMM</name>
<dbReference type="Proteomes" id="UP001165393">
    <property type="component" value="Unassembled WGS sequence"/>
</dbReference>
<evidence type="ECO:0000313" key="5">
    <source>
        <dbReference type="Proteomes" id="UP001165393"/>
    </source>
</evidence>
<dbReference type="Pfam" id="PF13435">
    <property type="entry name" value="Cytochrome_C554"/>
    <property type="match status" value="1"/>
</dbReference>
<protein>
    <recommendedName>
        <fullName evidence="3">Cytochrome c-552/4 domain-containing protein</fullName>
    </recommendedName>
</protein>
<comment type="caution">
    <text evidence="4">The sequence shown here is derived from an EMBL/GenBank/DDBJ whole genome shotgun (WGS) entry which is preliminary data.</text>
</comment>
<dbReference type="PANTHER" id="PTHR35038:SF8">
    <property type="entry name" value="C-TYPE POLYHEME CYTOCHROME OMCC"/>
    <property type="match status" value="1"/>
</dbReference>
<dbReference type="EMBL" id="JAMQGP010000002">
    <property type="protein sequence ID" value="MCM2679175.1"/>
    <property type="molecule type" value="Genomic_DNA"/>
</dbReference>
<dbReference type="Gene3D" id="1.10.1130.10">
    <property type="entry name" value="Flavocytochrome C3, Chain A"/>
    <property type="match status" value="1"/>
</dbReference>
<keyword evidence="2" id="KW-1133">Transmembrane helix</keyword>
<evidence type="ECO:0000313" key="4">
    <source>
        <dbReference type="EMBL" id="MCM2679175.1"/>
    </source>
</evidence>
<feature type="transmembrane region" description="Helical" evidence="2">
    <location>
        <begin position="77"/>
        <end position="105"/>
    </location>
</feature>
<dbReference type="InterPro" id="IPR023155">
    <property type="entry name" value="Cyt_c-552/4"/>
</dbReference>
<evidence type="ECO:0000259" key="3">
    <source>
        <dbReference type="Pfam" id="PF13435"/>
    </source>
</evidence>
<evidence type="ECO:0000256" key="1">
    <source>
        <dbReference type="ARBA" id="ARBA00022729"/>
    </source>
</evidence>
<dbReference type="PANTHER" id="PTHR35038">
    <property type="entry name" value="DISSIMILATORY SULFITE REDUCTASE SIRA"/>
    <property type="match status" value="1"/>
</dbReference>
<keyword evidence="1" id="KW-0732">Signal</keyword>
<feature type="transmembrane region" description="Helical" evidence="2">
    <location>
        <begin position="117"/>
        <end position="136"/>
    </location>
</feature>
<reference evidence="4 5" key="1">
    <citation type="journal article" date="2013" name="Antonie Van Leeuwenhoek">
        <title>Echinimonas agarilytica gen. nov., sp. nov., a new gammaproteobacterium isolated from the sea urchin Strongylocentrotus intermedius.</title>
        <authorList>
            <person name="Nedashkovskaya O.I."/>
            <person name="Stenkova A.M."/>
            <person name="Zhukova N.V."/>
            <person name="Van Trappen S."/>
            <person name="Lee J.S."/>
            <person name="Kim S.B."/>
        </authorList>
    </citation>
    <scope>NUCLEOTIDE SEQUENCE [LARGE SCALE GENOMIC DNA]</scope>
    <source>
        <strain evidence="4 5">KMM 6351</strain>
    </source>
</reference>
<accession>A0AA41W5Q5</accession>
<dbReference type="AlphaFoldDB" id="A0AA41W5Q5"/>
<gene>
    <name evidence="4" type="ORF">NAF29_05725</name>
</gene>
<sequence length="677" mass="75619">MTKPNKNQREIGLLHWFTALFFVLFVTGIVPWLIAGIPPLLSQTLSLLHLVSGIGITGIFATYSFSHFQRTVGFRRASVIFVGGLLFFGFCYLIATGFALAYLGVVARYAWVFDSHNWIALLFSVLLIFHIGHHYFSFPQRRRAAVPSRFVTLDVAIIKPILVALLVAAGASVSLLFLDASIVSEDSQYADLHQQYSDDYGEHPFSPSLTQTASGKFVAQRDIAGSARCIECHQTIGEQWLASAHRHAANDPTYVRNINLLEQNKGISATRYCEGCHAPIALLSGTLTEGGQHGGVSGTVANQEGISCMSCHGMAELTGSEGVASYMFKERSNYLFEHSQIWPLSALNEQAIRLKPQLHSQELRPSVMGTSEYCGTCHTQFMDKSMNNWGWVKMQDELLAWAESKFNKPKDSRFSHPNNKQCQDCHMPMVQGHGMATDADGNIKSHYFVGANVALAKHFGNEKLFELTTEFLQRDKIELTIDPPEDKFAKQSDLFVSSDIRSQQKYPVGMYRGSTTQITLLLSNQGVGHHFPGGTIDLNEAWIDLKVYDGNQKLILTSGDLLEDGSIEQNATVYKEVAIDRYGKEVWRHDLFNMVGRSYVNVIPSGTTDIVEYEVAVPDWATSPLTITATLRFRKFNQRYINWVRQDQHLLSNPIVDIARDSISVPLLKTPSTHQSH</sequence>
<dbReference type="SUPFAM" id="SSF48695">
    <property type="entry name" value="Multiheme cytochromes"/>
    <property type="match status" value="1"/>
</dbReference>
<dbReference type="InterPro" id="IPR051829">
    <property type="entry name" value="Multiheme_Cytochr_ET"/>
</dbReference>